<keyword evidence="3" id="KW-1185">Reference proteome</keyword>
<dbReference type="EMBL" id="JAMPKX010000008">
    <property type="protein sequence ID" value="MEP0948560.1"/>
    <property type="molecule type" value="Genomic_DNA"/>
</dbReference>
<evidence type="ECO:0000259" key="1">
    <source>
        <dbReference type="PROSITE" id="PS51186"/>
    </source>
</evidence>
<dbReference type="InterPro" id="IPR000182">
    <property type="entry name" value="GNAT_dom"/>
</dbReference>
<organism evidence="2 3">
    <name type="scientific">Leptolyngbya subtilissima DQ-A4</name>
    <dbReference type="NCBI Taxonomy" id="2933933"/>
    <lineage>
        <taxon>Bacteria</taxon>
        <taxon>Bacillati</taxon>
        <taxon>Cyanobacteriota</taxon>
        <taxon>Cyanophyceae</taxon>
        <taxon>Leptolyngbyales</taxon>
        <taxon>Leptolyngbyaceae</taxon>
        <taxon>Leptolyngbya group</taxon>
        <taxon>Leptolyngbya</taxon>
    </lineage>
</organism>
<evidence type="ECO:0000313" key="3">
    <source>
        <dbReference type="Proteomes" id="UP001482513"/>
    </source>
</evidence>
<feature type="domain" description="N-acetyltransferase" evidence="1">
    <location>
        <begin position="1"/>
        <end position="144"/>
    </location>
</feature>
<protein>
    <submittedName>
        <fullName evidence="2">N-acetyltransferase</fullName>
    </submittedName>
</protein>
<dbReference type="Pfam" id="PF00583">
    <property type="entry name" value="Acetyltransf_1"/>
    <property type="match status" value="1"/>
</dbReference>
<proteinExistence type="predicted"/>
<dbReference type="Gene3D" id="3.40.630.30">
    <property type="match status" value="1"/>
</dbReference>
<dbReference type="CDD" id="cd04301">
    <property type="entry name" value="NAT_SF"/>
    <property type="match status" value="1"/>
</dbReference>
<evidence type="ECO:0000313" key="2">
    <source>
        <dbReference type="EMBL" id="MEP0948560.1"/>
    </source>
</evidence>
<name>A0ABV0K7Q7_9CYAN</name>
<dbReference type="RefSeq" id="WP_190706021.1">
    <property type="nucleotide sequence ID" value="NZ_JAMPKX010000008.1"/>
</dbReference>
<sequence length="169" mass="18732">MMIRAEHLADLESVYQVNAIAFGREHEAKLVARLRGLLHTLSLVAVVRDAIVGHIFFSPVTFEDVDTQNSMVLGLGPVAVLPDHQHQGIGTQLIRQGIEQCRQIGSGAVVVLGDPRFYARFGFIPAEERALRCEYTVPEGAFRVLELKPGALENCWGLVRYCPEFADCE</sequence>
<accession>A0ABV0K7Q7</accession>
<reference evidence="2 3" key="1">
    <citation type="submission" date="2022-04" db="EMBL/GenBank/DDBJ databases">
        <title>Positive selection, recombination, and allopatry shape intraspecific diversity of widespread and dominant cyanobacteria.</title>
        <authorList>
            <person name="Wei J."/>
            <person name="Shu W."/>
            <person name="Hu C."/>
        </authorList>
    </citation>
    <scope>NUCLEOTIDE SEQUENCE [LARGE SCALE GENOMIC DNA]</scope>
    <source>
        <strain evidence="2 3">DQ-A4</strain>
    </source>
</reference>
<dbReference type="SUPFAM" id="SSF55729">
    <property type="entry name" value="Acyl-CoA N-acyltransferases (Nat)"/>
    <property type="match status" value="1"/>
</dbReference>
<gene>
    <name evidence="2" type="ORF">NC992_16870</name>
</gene>
<comment type="caution">
    <text evidence="2">The sequence shown here is derived from an EMBL/GenBank/DDBJ whole genome shotgun (WGS) entry which is preliminary data.</text>
</comment>
<dbReference type="InterPro" id="IPR016181">
    <property type="entry name" value="Acyl_CoA_acyltransferase"/>
</dbReference>
<dbReference type="Proteomes" id="UP001482513">
    <property type="component" value="Unassembled WGS sequence"/>
</dbReference>
<dbReference type="PROSITE" id="PS51186">
    <property type="entry name" value="GNAT"/>
    <property type="match status" value="1"/>
</dbReference>